<evidence type="ECO:0000256" key="2">
    <source>
        <dbReference type="ARBA" id="ARBA00022737"/>
    </source>
</evidence>
<evidence type="ECO:0000313" key="5">
    <source>
        <dbReference type="Proteomes" id="UP000015354"/>
    </source>
</evidence>
<protein>
    <submittedName>
        <fullName evidence="3">Uncharacterized protein</fullName>
    </submittedName>
</protein>
<dbReference type="PANTHER" id="PTHR15454:SF56">
    <property type="entry name" value="PROTEIN PHOSPHATASE 1 REGULATORY SUBUNIT 7-RELATED"/>
    <property type="match status" value="1"/>
</dbReference>
<reference evidence="3 5" key="1">
    <citation type="journal article" date="2013" name="PLoS ONE">
        <title>Predicting the Proteins of Angomonas deanei, Strigomonas culicis and Their Respective Endosymbionts Reveals New Aspects of the Trypanosomatidae Family.</title>
        <authorList>
            <person name="Motta M.C."/>
            <person name="Martins A.C."/>
            <person name="de Souza S.S."/>
            <person name="Catta-Preta C.M."/>
            <person name="Silva R."/>
            <person name="Klein C.C."/>
            <person name="de Almeida L.G."/>
            <person name="de Lima Cunha O."/>
            <person name="Ciapina L.P."/>
            <person name="Brocchi M."/>
            <person name="Colabardini A.C."/>
            <person name="de Araujo Lima B."/>
            <person name="Machado C.R."/>
            <person name="de Almeida Soares C.M."/>
            <person name="Probst C.M."/>
            <person name="de Menezes C.B."/>
            <person name="Thompson C.E."/>
            <person name="Bartholomeu D.C."/>
            <person name="Gradia D.F."/>
            <person name="Pavoni D.P."/>
            <person name="Grisard E.C."/>
            <person name="Fantinatti-Garboggini F."/>
            <person name="Marchini F.K."/>
            <person name="Rodrigues-Luiz G.F."/>
            <person name="Wagner G."/>
            <person name="Goldman G.H."/>
            <person name="Fietto J.L."/>
            <person name="Elias M.C."/>
            <person name="Goldman M.H."/>
            <person name="Sagot M.F."/>
            <person name="Pereira M."/>
            <person name="Stoco P.H."/>
            <person name="de Mendonca-Neto R.P."/>
            <person name="Teixeira S.M."/>
            <person name="Maciel T.E."/>
            <person name="de Oliveira Mendes T.A."/>
            <person name="Urmenyi T.P."/>
            <person name="de Souza W."/>
            <person name="Schenkman S."/>
            <person name="de Vasconcelos A.T."/>
        </authorList>
    </citation>
    <scope>NUCLEOTIDE SEQUENCE [LARGE SCALE GENOMIC DNA]</scope>
</reference>
<sequence>MLSLQANRITKIDPETFQEGHHPSLKELYLSENGIEVIENLPIHSLKTLDFSFNPIKNINAETVNVENLPDLEEFWLTDGKIDSWDEVQKLAPFSRTMQTVYLERNPIEQDKRYRDKIYMYLPFLVQIDSWPIVNKDNVEADRSIQRKNPI</sequence>
<name>S9TXG1_9TRYP</name>
<dbReference type="PROSITE" id="PS51450">
    <property type="entry name" value="LRR"/>
    <property type="match status" value="1"/>
</dbReference>
<organism evidence="3 5">
    <name type="scientific">Strigomonas culicis</name>
    <dbReference type="NCBI Taxonomy" id="28005"/>
    <lineage>
        <taxon>Eukaryota</taxon>
        <taxon>Discoba</taxon>
        <taxon>Euglenozoa</taxon>
        <taxon>Kinetoplastea</taxon>
        <taxon>Metakinetoplastina</taxon>
        <taxon>Trypanosomatida</taxon>
        <taxon>Trypanosomatidae</taxon>
        <taxon>Strigomonadinae</taxon>
        <taxon>Strigomonas</taxon>
    </lineage>
</organism>
<dbReference type="AlphaFoldDB" id="S9TXG1"/>
<reference evidence="3" key="2">
    <citation type="submission" date="2013-03" db="EMBL/GenBank/DDBJ databases">
        <authorList>
            <person name="Motta M.C.M."/>
            <person name="Martins A.C.A."/>
            <person name="Preta C.M.C.C."/>
            <person name="Silva R."/>
            <person name="de Souza S.S."/>
            <person name="Klein C.C."/>
            <person name="de Almeida L.G.P."/>
            <person name="Cunha O.L."/>
            <person name="Colabardini A.C."/>
            <person name="Lima B.A."/>
            <person name="Machado C.R."/>
            <person name="Soares C.M.A."/>
            <person name="de Menezes C.B.A."/>
            <person name="Bartolomeu D.C."/>
            <person name="Grisard E.C."/>
            <person name="Fantinatti-Garboggini F."/>
            <person name="Rodrigues-Luiz G.F."/>
            <person name="Wagner G."/>
            <person name="Goldman G.H."/>
            <person name="Fietto J.L.R."/>
            <person name="Ciapina L.P."/>
            <person name="Brocchi M."/>
            <person name="Elias M.C."/>
            <person name="Goldman M.H.S."/>
            <person name="Sagot M.-F."/>
            <person name="Pereira M."/>
            <person name="Stoco P.H."/>
            <person name="Teixeira S.M.R."/>
            <person name="de Mendonca-Neto R.P."/>
            <person name="Maciel T.E.F."/>
            <person name="Mendes T.A.O."/>
            <person name="Urmenyi T.P."/>
            <person name="Teixeira M.M.G."/>
            <person name="de Camargo E.F.P."/>
            <person name="de Sousa W."/>
            <person name="Schenkman S."/>
            <person name="de Vasconcelos A.T.R."/>
        </authorList>
    </citation>
    <scope>NUCLEOTIDE SEQUENCE</scope>
</reference>
<gene>
    <name evidence="4" type="ORF">STCU_02848</name>
    <name evidence="3" type="ORF">STCU_07837</name>
</gene>
<dbReference type="Proteomes" id="UP000015354">
    <property type="component" value="Unassembled WGS sequence"/>
</dbReference>
<evidence type="ECO:0000313" key="3">
    <source>
        <dbReference type="EMBL" id="EPY23162.1"/>
    </source>
</evidence>
<keyword evidence="1" id="KW-0433">Leucine-rich repeat</keyword>
<dbReference type="Gene3D" id="3.80.10.10">
    <property type="entry name" value="Ribonuclease Inhibitor"/>
    <property type="match status" value="1"/>
</dbReference>
<dbReference type="SUPFAM" id="SSF52058">
    <property type="entry name" value="L domain-like"/>
    <property type="match status" value="1"/>
</dbReference>
<dbReference type="InterPro" id="IPR001611">
    <property type="entry name" value="Leu-rich_rpt"/>
</dbReference>
<comment type="caution">
    <text evidence="3">The sequence shown here is derived from an EMBL/GenBank/DDBJ whole genome shotgun (WGS) entry which is preliminary data.</text>
</comment>
<dbReference type="Pfam" id="PF14580">
    <property type="entry name" value="LRR_9"/>
    <property type="match status" value="1"/>
</dbReference>
<dbReference type="PANTHER" id="PTHR15454">
    <property type="entry name" value="NISCHARIN RELATED"/>
    <property type="match status" value="1"/>
</dbReference>
<accession>S9TXG1</accession>
<evidence type="ECO:0000256" key="1">
    <source>
        <dbReference type="ARBA" id="ARBA00022614"/>
    </source>
</evidence>
<dbReference type="GO" id="GO:0005737">
    <property type="term" value="C:cytoplasm"/>
    <property type="evidence" value="ECO:0007669"/>
    <property type="project" value="TreeGrafter"/>
</dbReference>
<dbReference type="EMBL" id="ATMH01007837">
    <property type="protein sequence ID" value="EPY23162.1"/>
    <property type="molecule type" value="Genomic_DNA"/>
</dbReference>
<proteinExistence type="predicted"/>
<dbReference type="OrthoDB" id="266138at2759"/>
<evidence type="ECO:0000313" key="4">
    <source>
        <dbReference type="EMBL" id="EPY32364.1"/>
    </source>
</evidence>
<keyword evidence="2" id="KW-0677">Repeat</keyword>
<dbReference type="InterPro" id="IPR032675">
    <property type="entry name" value="LRR_dom_sf"/>
</dbReference>
<dbReference type="EMBL" id="ATMH01002848">
    <property type="protein sequence ID" value="EPY32364.1"/>
    <property type="molecule type" value="Genomic_DNA"/>
</dbReference>
<keyword evidence="5" id="KW-1185">Reference proteome</keyword>